<sequence>MEKISFRTKARVVDLLGREQIADASSAITEIFKNSVDAQASNIVAHYHTKESILEFSDNGLGMRASDLRDKWLVLATDSRHSKPDSEYLKYASNEQRKNIDKFSPFGEKGIGRLAVASLGSAVLVWTRWGKGKDLQRTMALVFWDLFKFSQFNLDEIYIPFITLGANDKPYDAALLLNEFFIDWLDENKKQINKNSKSYNSISEIEKLSKIVFNSSLKSVNFPIDSMGTSFYIFDTKDEVAEIFRERREIKGEESSASEGMKTFFGFNNHFSGEKPRIEIKPYIDNKEAFNAADAFWIEEDFKEADYEIDLTIDKNGFAKGTFRRFNEIYKYEYQTKDLPARSDYPGTLDLKVGYVLGKVDETSLSSDRHKYFSDKLAEIGALYVYRDGIRVMPYGRDDQDFLEFEYRRNLRSGTYVFSHRRMFGYVGITSNNNPGLKDKAGREGFIKDKYYRGFKHILTEIFKDIALTYLATKPKEEYAAEQKKKDRPFDLEAKEITKEFLQRYKESKKNLEKIKKKFTLEIESLKVNLSDLKSGNIEKISEYMEKLTRIRERFESDSEELIEDIPNLAQPNGKNLASWDSYLSDKQLFETKTNKQLVEFSKQLDSALKKFSDKYLYLQKLDSRLKKQEERLFLNLEVKKSELLSCLDEIQSKRIPSWLKKHKSDIERIVRNPLGDNPALTVVNGEVEDLEKFERALSDQTKLAKVTIEPYWDSILRDIKRMSAAKSMESAIGDLHRELEGLQERELIYVELAQLGLIVEGIDHEYRVLFKQAKEDFKTLNKSFNQNTFKDLESVFESINEKIESLSPLYRAGKRRYETVTGSEIFLFLKERFKDEFEVGLIQVSKSVLNLVWKNTNRSVLYASLINIINNAKYWIDKSPSNPEIRFTIDPKGLVVSDSGPGIAERDKERIFEAYFSRKPTGRGLGLYLSRTALKFHGMDLVLSEIKMKNALDGANFLIMMPKQDEEG</sequence>
<gene>
    <name evidence="9" type="ORF">ND812_16560</name>
</gene>
<comment type="catalytic activity">
    <reaction evidence="1">
        <text>ATP + protein L-histidine = ADP + protein N-phospho-L-histidine.</text>
        <dbReference type="EC" id="2.7.13.3"/>
    </reaction>
</comment>
<dbReference type="InterPro" id="IPR043836">
    <property type="entry name" value="DHp"/>
</dbReference>
<dbReference type="Proteomes" id="UP001209737">
    <property type="component" value="Unassembled WGS sequence"/>
</dbReference>
<dbReference type="PANTHER" id="PTHR44936:SF10">
    <property type="entry name" value="SENSOR PROTEIN RSTB"/>
    <property type="match status" value="1"/>
</dbReference>
<dbReference type="PRINTS" id="PR00344">
    <property type="entry name" value="BCTRLSENSOR"/>
</dbReference>
<evidence type="ECO:0000256" key="5">
    <source>
        <dbReference type="ARBA" id="ARBA00022777"/>
    </source>
</evidence>
<dbReference type="Gene3D" id="3.30.565.10">
    <property type="entry name" value="Histidine kinase-like ATPase, C-terminal domain"/>
    <property type="match status" value="2"/>
</dbReference>
<dbReference type="PANTHER" id="PTHR44936">
    <property type="entry name" value="SENSOR PROTEIN CREC"/>
    <property type="match status" value="1"/>
</dbReference>
<dbReference type="RefSeq" id="WP_265376463.1">
    <property type="nucleotide sequence ID" value="NZ_JAMQPV010000003.1"/>
</dbReference>
<keyword evidence="5" id="KW-0418">Kinase</keyword>
<dbReference type="Pfam" id="PF19191">
    <property type="entry name" value="HEF_HK"/>
    <property type="match status" value="1"/>
</dbReference>
<comment type="caution">
    <text evidence="9">The sequence shown here is derived from an EMBL/GenBank/DDBJ whole genome shotgun (WGS) entry which is preliminary data.</text>
</comment>
<dbReference type="GO" id="GO:0005524">
    <property type="term" value="F:ATP binding"/>
    <property type="evidence" value="ECO:0007669"/>
    <property type="project" value="UniProtKB-KW"/>
</dbReference>
<keyword evidence="4" id="KW-0547">Nucleotide-binding</keyword>
<evidence type="ECO:0000256" key="4">
    <source>
        <dbReference type="ARBA" id="ARBA00022741"/>
    </source>
</evidence>
<evidence type="ECO:0000313" key="10">
    <source>
        <dbReference type="Proteomes" id="UP001209737"/>
    </source>
</evidence>
<accession>A0ABT3M163</accession>
<keyword evidence="6 9" id="KW-0067">ATP-binding</keyword>
<feature type="coiled-coil region" evidence="7">
    <location>
        <begin position="498"/>
        <end position="565"/>
    </location>
</feature>
<dbReference type="Pfam" id="PF02518">
    <property type="entry name" value="HATPase_c"/>
    <property type="match status" value="1"/>
</dbReference>
<dbReference type="EMBL" id="JAMQPV010000003">
    <property type="protein sequence ID" value="MCW7463714.1"/>
    <property type="molecule type" value="Genomic_DNA"/>
</dbReference>
<keyword evidence="7" id="KW-0175">Coiled coil</keyword>
<evidence type="ECO:0000256" key="3">
    <source>
        <dbReference type="ARBA" id="ARBA00022679"/>
    </source>
</evidence>
<protein>
    <recommendedName>
        <fullName evidence="2">histidine kinase</fullName>
        <ecNumber evidence="2">2.7.13.3</ecNumber>
    </recommendedName>
</protein>
<evidence type="ECO:0000313" key="9">
    <source>
        <dbReference type="EMBL" id="MCW7463714.1"/>
    </source>
</evidence>
<dbReference type="CDD" id="cd00075">
    <property type="entry name" value="HATPase"/>
    <property type="match status" value="1"/>
</dbReference>
<dbReference type="InterPro" id="IPR036890">
    <property type="entry name" value="HATPase_C_sf"/>
</dbReference>
<dbReference type="InterPro" id="IPR050980">
    <property type="entry name" value="2C_sensor_his_kinase"/>
</dbReference>
<keyword evidence="10" id="KW-1185">Reference proteome</keyword>
<organism evidence="9 10">
    <name type="scientific">Leptospira limi</name>
    <dbReference type="NCBI Taxonomy" id="2950023"/>
    <lineage>
        <taxon>Bacteria</taxon>
        <taxon>Pseudomonadati</taxon>
        <taxon>Spirochaetota</taxon>
        <taxon>Spirochaetia</taxon>
        <taxon>Leptospirales</taxon>
        <taxon>Leptospiraceae</taxon>
        <taxon>Leptospira</taxon>
    </lineage>
</organism>
<evidence type="ECO:0000256" key="2">
    <source>
        <dbReference type="ARBA" id="ARBA00012438"/>
    </source>
</evidence>
<dbReference type="SMART" id="SM00387">
    <property type="entry name" value="HATPase_c"/>
    <property type="match status" value="1"/>
</dbReference>
<dbReference type="InterPro" id="IPR005467">
    <property type="entry name" value="His_kinase_dom"/>
</dbReference>
<reference evidence="9 10" key="1">
    <citation type="submission" date="2022-06" db="EMBL/GenBank/DDBJ databases">
        <title>Leptospira isolates from biofilms formed at urban environments.</title>
        <authorList>
            <person name="Ribeiro P.S."/>
            <person name="Sousa T."/>
            <person name="Carvalho N."/>
            <person name="Aburjaile F."/>
            <person name="Neves F."/>
            <person name="Oliveira D."/>
            <person name="Blanco L."/>
            <person name="Lima J."/>
            <person name="Costa F."/>
            <person name="Brenig B."/>
            <person name="Soares S."/>
            <person name="Ramos R."/>
            <person name="Goes-Neto A."/>
            <person name="Matiuzzi M."/>
            <person name="Azevedo V."/>
            <person name="Ristow P."/>
        </authorList>
    </citation>
    <scope>NUCLEOTIDE SEQUENCE [LARGE SCALE GENOMIC DNA]</scope>
    <source>
        <strain evidence="9 10">VSF25</strain>
    </source>
</reference>
<dbReference type="PROSITE" id="PS50109">
    <property type="entry name" value="HIS_KIN"/>
    <property type="match status" value="1"/>
</dbReference>
<dbReference type="EC" id="2.7.13.3" evidence="2"/>
<evidence type="ECO:0000259" key="8">
    <source>
        <dbReference type="PROSITE" id="PS50109"/>
    </source>
</evidence>
<feature type="domain" description="Histidine kinase" evidence="8">
    <location>
        <begin position="862"/>
        <end position="966"/>
    </location>
</feature>
<evidence type="ECO:0000256" key="6">
    <source>
        <dbReference type="ARBA" id="ARBA00022840"/>
    </source>
</evidence>
<name>A0ABT3M163_9LEPT</name>
<keyword evidence="3" id="KW-0808">Transferase</keyword>
<proteinExistence type="predicted"/>
<evidence type="ECO:0000256" key="1">
    <source>
        <dbReference type="ARBA" id="ARBA00000085"/>
    </source>
</evidence>
<dbReference type="InterPro" id="IPR003594">
    <property type="entry name" value="HATPase_dom"/>
</dbReference>
<dbReference type="Pfam" id="PF13589">
    <property type="entry name" value="HATPase_c_3"/>
    <property type="match status" value="1"/>
</dbReference>
<dbReference type="SUPFAM" id="SSF55874">
    <property type="entry name" value="ATPase domain of HSP90 chaperone/DNA topoisomerase II/histidine kinase"/>
    <property type="match status" value="2"/>
</dbReference>
<evidence type="ECO:0000256" key="7">
    <source>
        <dbReference type="SAM" id="Coils"/>
    </source>
</evidence>
<dbReference type="InterPro" id="IPR004358">
    <property type="entry name" value="Sig_transdc_His_kin-like_C"/>
</dbReference>